<sequence length="587" mass="66783">MTSPKFPECIYLGEFHSPTYGNLPAYLPATQGGFCLHYQTGEEVFANHQIENTVLCLIEELPTQLVRVHIIDFANRPNFLHLAQLKQHNICHFYLNEHASTQAFNELEATIQTRYHTLFNGNDSHLDHYNARSLCPEPYHILIINTDYFPNNSLSAKRLSDFISSAYSAGIYVIALHNCDKAVQSHENSLKTLLDILPKVQILDNFSRLSVSEDALPVQQMVQFDFRFSPADINQTKIIQALSAQFTKQDNDVQDFLHIKIGTQPNGSDAYLSLGRASMNYGAMLLGIPDSGKSTLMNNIIMQIGKHYHAGQIRLYLLDFKGVEFNQFKNHPNVEKIFLEANAQTVGLSLLESLRDDVEKRRKLFLSQNINDIYAYNKKNPQNPLHYVVIMIDEFHRLFKGNFTHQEKVNDVLEEIVREWRAFGFSLFLSTQTLKDVNFRGSVKDQIGLRMTYRVNSDMALGFDIFASYNTKTILGLQQYQILMQTGDSTITALVDKPVEINTTLEQIRLSRPLHLQVQAQVVQSGEANIQAAQMPQKTDADQPIESIKVENPNDKHFAQLDNAIAKAQQKLAKLNADDDDDVPNWC</sequence>
<dbReference type="Pfam" id="PF01580">
    <property type="entry name" value="FtsK_SpoIIIE"/>
    <property type="match status" value="1"/>
</dbReference>
<organism evidence="5 6">
    <name type="scientific">Moraxella catarrhalis</name>
    <name type="common">Branhamella catarrhalis</name>
    <dbReference type="NCBI Taxonomy" id="480"/>
    <lineage>
        <taxon>Bacteria</taxon>
        <taxon>Pseudomonadati</taxon>
        <taxon>Pseudomonadota</taxon>
        <taxon>Gammaproteobacteria</taxon>
        <taxon>Moraxellales</taxon>
        <taxon>Moraxellaceae</taxon>
        <taxon>Moraxella</taxon>
    </lineage>
</organism>
<evidence type="ECO:0000256" key="1">
    <source>
        <dbReference type="ARBA" id="ARBA00022741"/>
    </source>
</evidence>
<dbReference type="InterPro" id="IPR027417">
    <property type="entry name" value="P-loop_NTPase"/>
</dbReference>
<accession>A0A198UG74</accession>
<comment type="caution">
    <text evidence="5">The sequence shown here is derived from an EMBL/GenBank/DDBJ whole genome shotgun (WGS) entry which is preliminary data.</text>
</comment>
<dbReference type="AlphaFoldDB" id="A0A198UG74"/>
<evidence type="ECO:0000256" key="2">
    <source>
        <dbReference type="ARBA" id="ARBA00022840"/>
    </source>
</evidence>
<dbReference type="PANTHER" id="PTHR22683">
    <property type="entry name" value="SPORULATION PROTEIN RELATED"/>
    <property type="match status" value="1"/>
</dbReference>
<dbReference type="Proteomes" id="UP000078228">
    <property type="component" value="Unassembled WGS sequence"/>
</dbReference>
<feature type="domain" description="FtsK" evidence="4">
    <location>
        <begin position="267"/>
        <end position="462"/>
    </location>
</feature>
<dbReference type="PATRIC" id="fig|480.237.peg.1347"/>
<evidence type="ECO:0000256" key="3">
    <source>
        <dbReference type="PROSITE-ProRule" id="PRU00289"/>
    </source>
</evidence>
<dbReference type="GO" id="GO:0005524">
    <property type="term" value="F:ATP binding"/>
    <property type="evidence" value="ECO:0007669"/>
    <property type="project" value="UniProtKB-UniRule"/>
</dbReference>
<protein>
    <submittedName>
        <fullName evidence="5">Cell division protein FtsK</fullName>
    </submittedName>
</protein>
<dbReference type="SUPFAM" id="SSF52540">
    <property type="entry name" value="P-loop containing nucleoside triphosphate hydrolases"/>
    <property type="match status" value="1"/>
</dbReference>
<keyword evidence="6" id="KW-1185">Reference proteome</keyword>
<evidence type="ECO:0000313" key="6">
    <source>
        <dbReference type="Proteomes" id="UP000078228"/>
    </source>
</evidence>
<dbReference type="PANTHER" id="PTHR22683:SF41">
    <property type="entry name" value="DNA TRANSLOCASE FTSK"/>
    <property type="match status" value="1"/>
</dbReference>
<dbReference type="OrthoDB" id="9807790at2"/>
<keyword evidence="2 3" id="KW-0067">ATP-binding</keyword>
<name>A0A198UG74_MORCA</name>
<evidence type="ECO:0000313" key="5">
    <source>
        <dbReference type="EMBL" id="OAU94207.1"/>
    </source>
</evidence>
<keyword evidence="1 3" id="KW-0547">Nucleotide-binding</keyword>
<evidence type="ECO:0000259" key="4">
    <source>
        <dbReference type="PROSITE" id="PS50901"/>
    </source>
</evidence>
<proteinExistence type="predicted"/>
<gene>
    <name evidence="5" type="ORF">AO384_2253</name>
</gene>
<dbReference type="GO" id="GO:0051301">
    <property type="term" value="P:cell division"/>
    <property type="evidence" value="ECO:0007669"/>
    <property type="project" value="UniProtKB-KW"/>
</dbReference>
<dbReference type="InterPro" id="IPR050206">
    <property type="entry name" value="FtsK/SpoIIIE/SftA"/>
</dbReference>
<dbReference type="GO" id="GO:0003677">
    <property type="term" value="F:DNA binding"/>
    <property type="evidence" value="ECO:0007669"/>
    <property type="project" value="InterPro"/>
</dbReference>
<dbReference type="EMBL" id="LXHC01000029">
    <property type="protein sequence ID" value="OAU94207.1"/>
    <property type="molecule type" value="Genomic_DNA"/>
</dbReference>
<reference evidence="5 6" key="1">
    <citation type="journal article" date="2016" name="Genome Biol. Evol.">
        <title>Comparative Genomic Analyses of the Moraxella catarrhalis Serosensitive and Seroresistant Lineages Demonstrate Their Independent Evolution.</title>
        <authorList>
            <person name="Earl J.P."/>
            <person name="de Vries S.P."/>
            <person name="Ahmed A."/>
            <person name="Powell E."/>
            <person name="Schultz M.P."/>
            <person name="Hermans P.W."/>
            <person name="Hill D.J."/>
            <person name="Zhou Z."/>
            <person name="Constantinidou C.I."/>
            <person name="Hu F.Z."/>
            <person name="Bootsma H.J."/>
            <person name="Ehrlich G.D."/>
        </authorList>
    </citation>
    <scope>NUCLEOTIDE SEQUENCE [LARGE SCALE GENOMIC DNA]</scope>
    <source>
        <strain evidence="5 6">Z7542</strain>
    </source>
</reference>
<dbReference type="PROSITE" id="PS50901">
    <property type="entry name" value="FTSK"/>
    <property type="match status" value="1"/>
</dbReference>
<dbReference type="Gene3D" id="3.40.50.300">
    <property type="entry name" value="P-loop containing nucleotide triphosphate hydrolases"/>
    <property type="match status" value="1"/>
</dbReference>
<dbReference type="RefSeq" id="WP_064612054.1">
    <property type="nucleotide sequence ID" value="NZ_LXHB01000146.1"/>
</dbReference>
<dbReference type="InterPro" id="IPR002543">
    <property type="entry name" value="FtsK_dom"/>
</dbReference>
<keyword evidence="5" id="KW-0131">Cell cycle</keyword>
<keyword evidence="5" id="KW-0132">Cell division</keyword>
<feature type="binding site" evidence="3">
    <location>
        <begin position="287"/>
        <end position="294"/>
    </location>
    <ligand>
        <name>ATP</name>
        <dbReference type="ChEBI" id="CHEBI:30616"/>
    </ligand>
</feature>